<feature type="domain" description="F-box" evidence="2">
    <location>
        <begin position="10"/>
        <end position="59"/>
    </location>
</feature>
<dbReference type="InterPro" id="IPR001810">
    <property type="entry name" value="F-box_dom"/>
</dbReference>
<dbReference type="AlphaFoldDB" id="N1PXY0"/>
<feature type="region of interest" description="Disordered" evidence="1">
    <location>
        <begin position="452"/>
        <end position="477"/>
    </location>
</feature>
<evidence type="ECO:0000259" key="2">
    <source>
        <dbReference type="PROSITE" id="PS50181"/>
    </source>
</evidence>
<evidence type="ECO:0000256" key="1">
    <source>
        <dbReference type="SAM" id="MobiDB-lite"/>
    </source>
</evidence>
<dbReference type="STRING" id="675120.N1PXY0"/>
<keyword evidence="4" id="KW-1185">Reference proteome</keyword>
<dbReference type="Proteomes" id="UP000016933">
    <property type="component" value="Unassembled WGS sequence"/>
</dbReference>
<dbReference type="OrthoDB" id="5279008at2759"/>
<evidence type="ECO:0000313" key="4">
    <source>
        <dbReference type="Proteomes" id="UP000016933"/>
    </source>
</evidence>
<organism evidence="3 4">
    <name type="scientific">Dothistroma septosporum (strain NZE10 / CBS 128990)</name>
    <name type="common">Red band needle blight fungus</name>
    <name type="synonym">Mycosphaerella pini</name>
    <dbReference type="NCBI Taxonomy" id="675120"/>
    <lineage>
        <taxon>Eukaryota</taxon>
        <taxon>Fungi</taxon>
        <taxon>Dikarya</taxon>
        <taxon>Ascomycota</taxon>
        <taxon>Pezizomycotina</taxon>
        <taxon>Dothideomycetes</taxon>
        <taxon>Dothideomycetidae</taxon>
        <taxon>Mycosphaerellales</taxon>
        <taxon>Mycosphaerellaceae</taxon>
        <taxon>Dothistroma</taxon>
    </lineage>
</organism>
<dbReference type="OMA" id="FGMMNVE"/>
<dbReference type="eggNOG" id="ENOG502SIJ0">
    <property type="taxonomic scope" value="Eukaryota"/>
</dbReference>
<feature type="non-terminal residue" evidence="3">
    <location>
        <position position="477"/>
    </location>
</feature>
<dbReference type="HOGENOM" id="CLU_034964_0_0_1"/>
<protein>
    <recommendedName>
        <fullName evidence="2">F-box domain-containing protein</fullName>
    </recommendedName>
</protein>
<name>N1PXY0_DOTSN</name>
<gene>
    <name evidence="3" type="ORF">DOTSEDRAFT_67441</name>
</gene>
<sequence>MASSDPPPDSTALDELPQETLIRIGSFLITAELGPFRRTCKQIEAKLFNTFANEFFTKRQFMLEHESLEALLGITQHPGLASRLTEVIIGTQALSAGVELIKDRILHGRLSRNTLLQTGTARDMLVQAFANLPNLRTVGLRDYDGAGRLRDGPSARWRSWGWSLGYQGASQDPSELLPILLSALGTARPTKLEIFLRRQLLRFNAFQLRASDYVVLGRLQTLMLAVAGESKADSITPWSTYDDHNHLEAPLRHFLHSAPNLDTLRLNFETDSFIGHRIIDWLSRPTASSVVPDIFHTPSAKLSALRSFEVGMANVAGDVLTRVLTKFDSLKSFSLCKMTLQCPGPDSLSTDCWAEFLEKLSASLPSSSKIRSISIGTALQYRYTPSQPRNYDATLTTWVPEGTAPANTAKASEKARCIVFQAQFTNKTVHQWLKDMSELTFVPGIHSTLRSSSPISIDDSDGDIANDESGSGSDEDA</sequence>
<reference evidence="3 4" key="2">
    <citation type="journal article" date="2012" name="PLoS Pathog.">
        <title>Diverse lifestyles and strategies of plant pathogenesis encoded in the genomes of eighteen Dothideomycetes fungi.</title>
        <authorList>
            <person name="Ohm R.A."/>
            <person name="Feau N."/>
            <person name="Henrissat B."/>
            <person name="Schoch C.L."/>
            <person name="Horwitz B.A."/>
            <person name="Barry K.W."/>
            <person name="Condon B.J."/>
            <person name="Copeland A.C."/>
            <person name="Dhillon B."/>
            <person name="Glaser F."/>
            <person name="Hesse C.N."/>
            <person name="Kosti I."/>
            <person name="LaButti K."/>
            <person name="Lindquist E.A."/>
            <person name="Lucas S."/>
            <person name="Salamov A.A."/>
            <person name="Bradshaw R.E."/>
            <person name="Ciuffetti L."/>
            <person name="Hamelin R.C."/>
            <person name="Kema G.H.J."/>
            <person name="Lawrence C."/>
            <person name="Scott J.A."/>
            <person name="Spatafora J.W."/>
            <person name="Turgeon B.G."/>
            <person name="de Wit P.J.G.M."/>
            <person name="Zhong S."/>
            <person name="Goodwin S.B."/>
            <person name="Grigoriev I.V."/>
        </authorList>
    </citation>
    <scope>NUCLEOTIDE SEQUENCE [LARGE SCALE GENOMIC DNA]</scope>
    <source>
        <strain evidence="4">NZE10 / CBS 128990</strain>
    </source>
</reference>
<dbReference type="EMBL" id="KB446535">
    <property type="protein sequence ID" value="EME48381.1"/>
    <property type="molecule type" value="Genomic_DNA"/>
</dbReference>
<reference evidence="4" key="1">
    <citation type="journal article" date="2012" name="PLoS Genet.">
        <title>The genomes of the fungal plant pathogens Cladosporium fulvum and Dothistroma septosporum reveal adaptation to different hosts and lifestyles but also signatures of common ancestry.</title>
        <authorList>
            <person name="de Wit P.J.G.M."/>
            <person name="van der Burgt A."/>
            <person name="Oekmen B."/>
            <person name="Stergiopoulos I."/>
            <person name="Abd-Elsalam K.A."/>
            <person name="Aerts A.L."/>
            <person name="Bahkali A.H."/>
            <person name="Beenen H.G."/>
            <person name="Chettri P."/>
            <person name="Cox M.P."/>
            <person name="Datema E."/>
            <person name="de Vries R.P."/>
            <person name="Dhillon B."/>
            <person name="Ganley A.R."/>
            <person name="Griffiths S.A."/>
            <person name="Guo Y."/>
            <person name="Hamelin R.C."/>
            <person name="Henrissat B."/>
            <person name="Kabir M.S."/>
            <person name="Jashni M.K."/>
            <person name="Kema G."/>
            <person name="Klaubauf S."/>
            <person name="Lapidus A."/>
            <person name="Levasseur A."/>
            <person name="Lindquist E."/>
            <person name="Mehrabi R."/>
            <person name="Ohm R.A."/>
            <person name="Owen T.J."/>
            <person name="Salamov A."/>
            <person name="Schwelm A."/>
            <person name="Schijlen E."/>
            <person name="Sun H."/>
            <person name="van den Burg H.A."/>
            <person name="van Ham R.C.H.J."/>
            <person name="Zhang S."/>
            <person name="Goodwin S.B."/>
            <person name="Grigoriev I.V."/>
            <person name="Collemare J."/>
            <person name="Bradshaw R.E."/>
        </authorList>
    </citation>
    <scope>NUCLEOTIDE SEQUENCE [LARGE SCALE GENOMIC DNA]</scope>
    <source>
        <strain evidence="4">NZE10 / CBS 128990</strain>
    </source>
</reference>
<accession>N1PXY0</accession>
<proteinExistence type="predicted"/>
<dbReference type="PROSITE" id="PS50181">
    <property type="entry name" value="FBOX"/>
    <property type="match status" value="1"/>
</dbReference>
<evidence type="ECO:0000313" key="3">
    <source>
        <dbReference type="EMBL" id="EME48381.1"/>
    </source>
</evidence>